<dbReference type="RefSeq" id="WP_377124879.1">
    <property type="nucleotide sequence ID" value="NZ_JBHRSD010000022.1"/>
</dbReference>
<dbReference type="SUPFAM" id="SSF52540">
    <property type="entry name" value="P-loop containing nucleoside triphosphate hydrolases"/>
    <property type="match status" value="1"/>
</dbReference>
<evidence type="ECO:0000256" key="13">
    <source>
        <dbReference type="ARBA" id="ARBA00023134"/>
    </source>
</evidence>
<keyword evidence="13 14" id="KW-0342">GTP-binding</keyword>
<evidence type="ECO:0000256" key="5">
    <source>
        <dbReference type="ARBA" id="ARBA00004692"/>
    </source>
</evidence>
<dbReference type="PANTHER" id="PTHR34848">
    <property type="match status" value="1"/>
</dbReference>
<dbReference type="EC" id="2.7.1.156" evidence="14"/>
<evidence type="ECO:0000313" key="16">
    <source>
        <dbReference type="Proteomes" id="UP001595453"/>
    </source>
</evidence>
<dbReference type="PANTHER" id="PTHR34848:SF1">
    <property type="entry name" value="BIFUNCTIONAL ADENOSYLCOBALAMIN BIOSYNTHESIS PROTEIN COBU"/>
    <property type="match status" value="1"/>
</dbReference>
<comment type="catalytic activity">
    <reaction evidence="3">
        <text>adenosylcob(III)inamide + GTP = adenosylcob(III)inamide phosphate + GDP + H(+)</text>
        <dbReference type="Rhea" id="RHEA:15765"/>
        <dbReference type="ChEBI" id="CHEBI:2480"/>
        <dbReference type="ChEBI" id="CHEBI:15378"/>
        <dbReference type="ChEBI" id="CHEBI:37565"/>
        <dbReference type="ChEBI" id="CHEBI:58189"/>
        <dbReference type="ChEBI" id="CHEBI:58502"/>
        <dbReference type="EC" id="2.7.1.156"/>
    </reaction>
</comment>
<comment type="catalytic activity">
    <reaction evidence="1 14">
        <text>adenosylcob(III)inamide + ATP = adenosylcob(III)inamide phosphate + ADP + H(+)</text>
        <dbReference type="Rhea" id="RHEA:15769"/>
        <dbReference type="ChEBI" id="CHEBI:2480"/>
        <dbReference type="ChEBI" id="CHEBI:15378"/>
        <dbReference type="ChEBI" id="CHEBI:30616"/>
        <dbReference type="ChEBI" id="CHEBI:58502"/>
        <dbReference type="ChEBI" id="CHEBI:456216"/>
        <dbReference type="EC" id="2.7.1.156"/>
    </reaction>
</comment>
<evidence type="ECO:0000256" key="4">
    <source>
        <dbReference type="ARBA" id="ARBA00003889"/>
    </source>
</evidence>
<keyword evidence="16" id="KW-1185">Reference proteome</keyword>
<evidence type="ECO:0000256" key="12">
    <source>
        <dbReference type="ARBA" id="ARBA00022840"/>
    </source>
</evidence>
<gene>
    <name evidence="15" type="primary">cobU</name>
    <name evidence="15" type="ORF">ACFOEE_12890</name>
</gene>
<dbReference type="InterPro" id="IPR003203">
    <property type="entry name" value="CobU/CobP"/>
</dbReference>
<comment type="pathway">
    <text evidence="5 14">Cofactor biosynthesis; adenosylcobalamin biosynthesis; adenosylcobalamin from cob(II)yrinate a,c-diamide: step 6/7.</text>
</comment>
<evidence type="ECO:0000256" key="3">
    <source>
        <dbReference type="ARBA" id="ARBA00001522"/>
    </source>
</evidence>
<protein>
    <recommendedName>
        <fullName evidence="14">Bifunctional adenosylcobalamin biosynthesis protein</fullName>
        <ecNumber evidence="14">2.7.1.156</ecNumber>
        <ecNumber evidence="14">2.7.7.62</ecNumber>
    </recommendedName>
</protein>
<comment type="catalytic activity">
    <reaction evidence="2 14">
        <text>adenosylcob(III)inamide phosphate + GTP + H(+) = adenosylcob(III)inamide-GDP + diphosphate</text>
        <dbReference type="Rhea" id="RHEA:22712"/>
        <dbReference type="ChEBI" id="CHEBI:15378"/>
        <dbReference type="ChEBI" id="CHEBI:33019"/>
        <dbReference type="ChEBI" id="CHEBI:37565"/>
        <dbReference type="ChEBI" id="CHEBI:58502"/>
        <dbReference type="ChEBI" id="CHEBI:60487"/>
        <dbReference type="EC" id="2.7.7.62"/>
    </reaction>
</comment>
<evidence type="ECO:0000256" key="6">
    <source>
        <dbReference type="ARBA" id="ARBA00005159"/>
    </source>
</evidence>
<name>A0ABV7CL74_9GAMM</name>
<comment type="function">
    <text evidence="4 14">Catalyzes ATP-dependent phosphorylation of adenosylcobinamide and addition of GMP to adenosylcobinamide phosphate.</text>
</comment>
<proteinExistence type="inferred from homology"/>
<reference evidence="16" key="1">
    <citation type="journal article" date="2019" name="Int. J. Syst. Evol. Microbiol.">
        <title>The Global Catalogue of Microorganisms (GCM) 10K type strain sequencing project: providing services to taxonomists for standard genome sequencing and annotation.</title>
        <authorList>
            <consortium name="The Broad Institute Genomics Platform"/>
            <consortium name="The Broad Institute Genome Sequencing Center for Infectious Disease"/>
            <person name="Wu L."/>
            <person name="Ma J."/>
        </authorList>
    </citation>
    <scope>NUCLEOTIDE SEQUENCE [LARGE SCALE GENOMIC DNA]</scope>
    <source>
        <strain evidence="16">KCTC 42730</strain>
    </source>
</reference>
<dbReference type="GO" id="GO:0008820">
    <property type="term" value="F:cobinamide phosphate guanylyltransferase activity"/>
    <property type="evidence" value="ECO:0007669"/>
    <property type="project" value="UniProtKB-EC"/>
</dbReference>
<evidence type="ECO:0000256" key="8">
    <source>
        <dbReference type="ARBA" id="ARBA00022573"/>
    </source>
</evidence>
<dbReference type="NCBIfam" id="NF004469">
    <property type="entry name" value="PRK05800.1"/>
    <property type="match status" value="1"/>
</dbReference>
<organism evidence="15 16">
    <name type="scientific">Pseudoalteromonas fenneropenaei</name>
    <dbReference type="NCBI Taxonomy" id="1737459"/>
    <lineage>
        <taxon>Bacteria</taxon>
        <taxon>Pseudomonadati</taxon>
        <taxon>Pseudomonadota</taxon>
        <taxon>Gammaproteobacteria</taxon>
        <taxon>Alteromonadales</taxon>
        <taxon>Pseudoalteromonadaceae</taxon>
        <taxon>Pseudoalteromonas</taxon>
    </lineage>
</organism>
<keyword evidence="15" id="KW-0548">Nucleotidyltransferase</keyword>
<keyword evidence="10 14" id="KW-0547">Nucleotide-binding</keyword>
<evidence type="ECO:0000313" key="15">
    <source>
        <dbReference type="EMBL" id="MFC3033417.1"/>
    </source>
</evidence>
<keyword evidence="8 14" id="KW-0169">Cobalamin biosynthesis</keyword>
<evidence type="ECO:0000256" key="7">
    <source>
        <dbReference type="ARBA" id="ARBA00007490"/>
    </source>
</evidence>
<dbReference type="Gene3D" id="3.40.50.300">
    <property type="entry name" value="P-loop containing nucleotide triphosphate hydrolases"/>
    <property type="match status" value="1"/>
</dbReference>
<evidence type="ECO:0000256" key="2">
    <source>
        <dbReference type="ARBA" id="ARBA00000711"/>
    </source>
</evidence>
<dbReference type="EC" id="2.7.7.62" evidence="14"/>
<evidence type="ECO:0000256" key="9">
    <source>
        <dbReference type="ARBA" id="ARBA00022679"/>
    </source>
</evidence>
<keyword evidence="9 14" id="KW-0808">Transferase</keyword>
<comment type="caution">
    <text evidence="15">The sequence shown here is derived from an EMBL/GenBank/DDBJ whole genome shotgun (WGS) entry which is preliminary data.</text>
</comment>
<keyword evidence="11 14" id="KW-0418">Kinase</keyword>
<dbReference type="GO" id="GO:0043752">
    <property type="term" value="F:adenosylcobinamide kinase activity"/>
    <property type="evidence" value="ECO:0007669"/>
    <property type="project" value="UniProtKB-EC"/>
</dbReference>
<evidence type="ECO:0000256" key="11">
    <source>
        <dbReference type="ARBA" id="ARBA00022777"/>
    </source>
</evidence>
<comment type="pathway">
    <text evidence="6 14">Cofactor biosynthesis; adenosylcobalamin biosynthesis; adenosylcobalamin from cob(II)yrinate a,c-diamide: step 5/7.</text>
</comment>
<dbReference type="Pfam" id="PF02283">
    <property type="entry name" value="CobU"/>
    <property type="match status" value="1"/>
</dbReference>
<evidence type="ECO:0000256" key="14">
    <source>
        <dbReference type="PIRNR" id="PIRNR006135"/>
    </source>
</evidence>
<dbReference type="InterPro" id="IPR027417">
    <property type="entry name" value="P-loop_NTPase"/>
</dbReference>
<comment type="similarity">
    <text evidence="7 14">Belongs to the CobU/CobP family.</text>
</comment>
<sequence>MAITTQLELILGGARSGKSRLAEQRAEQWLESGAVDQLFYLATGTAQDQEMQARIAHHQQQRQAHWQVIEAHWQLHDVMTRLPANSAVVVDCLTLWFTHGLCEYGLEAFLEAKHAFVESLQMCQAKVILVSNEVGQGIVPLGALSRQFVDEAGRLHQELASIATRVDFVMAGLPLTLKGAD</sequence>
<dbReference type="EMBL" id="JBHRSD010000022">
    <property type="protein sequence ID" value="MFC3033417.1"/>
    <property type="molecule type" value="Genomic_DNA"/>
</dbReference>
<dbReference type="PIRSF" id="PIRSF006135">
    <property type="entry name" value="CobU"/>
    <property type="match status" value="1"/>
</dbReference>
<evidence type="ECO:0000256" key="10">
    <source>
        <dbReference type="ARBA" id="ARBA00022741"/>
    </source>
</evidence>
<dbReference type="CDD" id="cd00544">
    <property type="entry name" value="CobU"/>
    <property type="match status" value="1"/>
</dbReference>
<accession>A0ABV7CL74</accession>
<dbReference type="Proteomes" id="UP001595453">
    <property type="component" value="Unassembled WGS sequence"/>
</dbReference>
<keyword evidence="12 14" id="KW-0067">ATP-binding</keyword>
<evidence type="ECO:0000256" key="1">
    <source>
        <dbReference type="ARBA" id="ARBA00000312"/>
    </source>
</evidence>